<name>A0AAE2CR31_9LAMI</name>
<dbReference type="Proteomes" id="UP001293254">
    <property type="component" value="Unassembled WGS sequence"/>
</dbReference>
<gene>
    <name evidence="2" type="ORF">Salat_0897800</name>
</gene>
<feature type="compositionally biased region" description="Polar residues" evidence="1">
    <location>
        <begin position="115"/>
        <end position="126"/>
    </location>
</feature>
<dbReference type="EMBL" id="JACGWO010000003">
    <property type="protein sequence ID" value="KAK4431357.1"/>
    <property type="molecule type" value="Genomic_DNA"/>
</dbReference>
<keyword evidence="3" id="KW-1185">Reference proteome</keyword>
<reference evidence="2" key="1">
    <citation type="submission" date="2020-06" db="EMBL/GenBank/DDBJ databases">
        <authorList>
            <person name="Li T."/>
            <person name="Hu X."/>
            <person name="Zhang T."/>
            <person name="Song X."/>
            <person name="Zhang H."/>
            <person name="Dai N."/>
            <person name="Sheng W."/>
            <person name="Hou X."/>
            <person name="Wei L."/>
        </authorList>
    </citation>
    <scope>NUCLEOTIDE SEQUENCE</scope>
    <source>
        <strain evidence="2">3651</strain>
        <tissue evidence="2">Leaf</tissue>
    </source>
</reference>
<feature type="region of interest" description="Disordered" evidence="1">
    <location>
        <begin position="15"/>
        <end position="38"/>
    </location>
</feature>
<sequence length="160" mass="17198">MVDINIVNRAKEEIPGSLKNDLGTKKPRAPPSADPVAALPSSFCYGSAKAPNTGTKDIHAADPSFHCAMHHHGRFDTTQTTRAKEHSNRTCRSGSTSAPHKPHYVLSDGRLRAKFSNTGTTPNRPSTLAIIPSEEPADPTTSTKNSCTPRPRTGLSETRT</sequence>
<accession>A0AAE2CR31</accession>
<comment type="caution">
    <text evidence="2">The sequence shown here is derived from an EMBL/GenBank/DDBJ whole genome shotgun (WGS) entry which is preliminary data.</text>
</comment>
<organism evidence="2 3">
    <name type="scientific">Sesamum alatum</name>
    <dbReference type="NCBI Taxonomy" id="300844"/>
    <lineage>
        <taxon>Eukaryota</taxon>
        <taxon>Viridiplantae</taxon>
        <taxon>Streptophyta</taxon>
        <taxon>Embryophyta</taxon>
        <taxon>Tracheophyta</taxon>
        <taxon>Spermatophyta</taxon>
        <taxon>Magnoliopsida</taxon>
        <taxon>eudicotyledons</taxon>
        <taxon>Gunneridae</taxon>
        <taxon>Pentapetalae</taxon>
        <taxon>asterids</taxon>
        <taxon>lamiids</taxon>
        <taxon>Lamiales</taxon>
        <taxon>Pedaliaceae</taxon>
        <taxon>Sesamum</taxon>
    </lineage>
</organism>
<feature type="region of interest" description="Disordered" evidence="1">
    <location>
        <begin position="76"/>
        <end position="160"/>
    </location>
</feature>
<evidence type="ECO:0000313" key="3">
    <source>
        <dbReference type="Proteomes" id="UP001293254"/>
    </source>
</evidence>
<proteinExistence type="predicted"/>
<feature type="compositionally biased region" description="Polar residues" evidence="1">
    <location>
        <begin position="139"/>
        <end position="148"/>
    </location>
</feature>
<evidence type="ECO:0000313" key="2">
    <source>
        <dbReference type="EMBL" id="KAK4431357.1"/>
    </source>
</evidence>
<protein>
    <submittedName>
        <fullName evidence="2">Uncharacterized protein</fullName>
    </submittedName>
</protein>
<reference evidence="2" key="2">
    <citation type="journal article" date="2024" name="Plant">
        <title>Genomic evolution and insights into agronomic trait innovations of Sesamum species.</title>
        <authorList>
            <person name="Miao H."/>
            <person name="Wang L."/>
            <person name="Qu L."/>
            <person name="Liu H."/>
            <person name="Sun Y."/>
            <person name="Le M."/>
            <person name="Wang Q."/>
            <person name="Wei S."/>
            <person name="Zheng Y."/>
            <person name="Lin W."/>
            <person name="Duan Y."/>
            <person name="Cao H."/>
            <person name="Xiong S."/>
            <person name="Wang X."/>
            <person name="Wei L."/>
            <person name="Li C."/>
            <person name="Ma Q."/>
            <person name="Ju M."/>
            <person name="Zhao R."/>
            <person name="Li G."/>
            <person name="Mu C."/>
            <person name="Tian Q."/>
            <person name="Mei H."/>
            <person name="Zhang T."/>
            <person name="Gao T."/>
            <person name="Zhang H."/>
        </authorList>
    </citation>
    <scope>NUCLEOTIDE SEQUENCE</scope>
    <source>
        <strain evidence="2">3651</strain>
    </source>
</reference>
<dbReference type="AlphaFoldDB" id="A0AAE2CR31"/>
<evidence type="ECO:0000256" key="1">
    <source>
        <dbReference type="SAM" id="MobiDB-lite"/>
    </source>
</evidence>